<dbReference type="PANTHER" id="PTHR31088">
    <property type="entry name" value="MEMBRANE-ASSOCIATED PROTEIN VIPP1, CHLOROPLASTIC"/>
    <property type="match status" value="1"/>
</dbReference>
<evidence type="ECO:0000313" key="5">
    <source>
        <dbReference type="Proteomes" id="UP000222310"/>
    </source>
</evidence>
<keyword evidence="2" id="KW-0175">Coiled coil</keyword>
<feature type="region of interest" description="Disordered" evidence="3">
    <location>
        <begin position="224"/>
        <end position="251"/>
    </location>
</feature>
<comment type="similarity">
    <text evidence="1">Belongs to the PspA/Vipp/IM30 family.</text>
</comment>
<evidence type="ECO:0000256" key="1">
    <source>
        <dbReference type="ARBA" id="ARBA00043985"/>
    </source>
</evidence>
<accession>A0A9Q6EML3</accession>
<comment type="caution">
    <text evidence="4">The sequence shown here is derived from an EMBL/GenBank/DDBJ whole genome shotgun (WGS) entry which is preliminary data.</text>
</comment>
<evidence type="ECO:0000256" key="2">
    <source>
        <dbReference type="SAM" id="Coils"/>
    </source>
</evidence>
<gene>
    <name evidence="4" type="ORF">VF08_06110</name>
</gene>
<evidence type="ECO:0000313" key="4">
    <source>
        <dbReference type="EMBL" id="PHK05961.1"/>
    </source>
</evidence>
<feature type="coiled-coil region" evidence="2">
    <location>
        <begin position="101"/>
        <end position="135"/>
    </location>
</feature>
<dbReference type="GeneID" id="57093747"/>
<dbReference type="AlphaFoldDB" id="A0A9Q6EML3"/>
<dbReference type="PANTHER" id="PTHR31088:SF6">
    <property type="entry name" value="PHAGE SHOCK PROTEIN A"/>
    <property type="match status" value="1"/>
</dbReference>
<dbReference type="Proteomes" id="UP000222310">
    <property type="component" value="Unassembled WGS sequence"/>
</dbReference>
<dbReference type="EMBL" id="LAHD01000011">
    <property type="protein sequence ID" value="PHK05961.1"/>
    <property type="molecule type" value="Genomic_DNA"/>
</dbReference>
<name>A0A9Q6EML3_NOSLI</name>
<evidence type="ECO:0000256" key="3">
    <source>
        <dbReference type="SAM" id="MobiDB-lite"/>
    </source>
</evidence>
<reference evidence="4 5" key="1">
    <citation type="submission" date="2015-02" db="EMBL/GenBank/DDBJ databases">
        <title>Nostoc linckia genome annotation.</title>
        <authorList>
            <person name="Zhou Z."/>
        </authorList>
    </citation>
    <scope>NUCLEOTIDE SEQUENCE [LARGE SCALE GENOMIC DNA]</scope>
    <source>
        <strain evidence="5">z8</strain>
    </source>
</reference>
<protein>
    <submittedName>
        <fullName evidence="4">Phage-shock protein</fullName>
    </submittedName>
</protein>
<proteinExistence type="inferred from homology"/>
<dbReference type="Pfam" id="PF04012">
    <property type="entry name" value="PspA_IM30"/>
    <property type="match status" value="1"/>
</dbReference>
<sequence>MELIKRILRVIRANINSLISSTEDPEKILEQTVMEMQENLVQLRQGVAQAIATQKRTERQAAAAQSQAEEWYRRAQLALRQGNEVLAREALTKRQAYKETNIALSNQIEQQNEIVVRLKKDMRSLELKIGEAKTKKDMYIARARSAEASYRLQEMLDGVSATSSLNAFERMEEKVLQIEAKSEAIAQLSSDDLETQFASLESTNDVDAELAAMKVQVLNEAENTQHNNRLLEDNQKIEQPLQQQLPKTQDS</sequence>
<dbReference type="InterPro" id="IPR007157">
    <property type="entry name" value="PspA_VIPP1"/>
</dbReference>
<dbReference type="RefSeq" id="WP_099068763.1">
    <property type="nucleotide sequence ID" value="NZ_LAHD01000011.1"/>
</dbReference>
<organism evidence="4 5">
    <name type="scientific">Nostoc linckia z8</name>
    <dbReference type="NCBI Taxonomy" id="1628746"/>
    <lineage>
        <taxon>Bacteria</taxon>
        <taxon>Bacillati</taxon>
        <taxon>Cyanobacteriota</taxon>
        <taxon>Cyanophyceae</taxon>
        <taxon>Nostocales</taxon>
        <taxon>Nostocaceae</taxon>
        <taxon>Nostoc</taxon>
    </lineage>
</organism>
<feature type="compositionally biased region" description="Polar residues" evidence="3">
    <location>
        <begin position="240"/>
        <end position="251"/>
    </location>
</feature>